<name>A0ABT3CTS5_9BACT</name>
<evidence type="ECO:0000313" key="2">
    <source>
        <dbReference type="EMBL" id="MCV9386986.1"/>
    </source>
</evidence>
<keyword evidence="1" id="KW-1133">Transmembrane helix</keyword>
<gene>
    <name evidence="2" type="ORF">N7U62_09950</name>
</gene>
<dbReference type="RefSeq" id="WP_264137814.1">
    <property type="nucleotide sequence ID" value="NZ_JAOYOD010000001.1"/>
</dbReference>
<protein>
    <recommendedName>
        <fullName evidence="4">Glycine zipper family protein</fullName>
    </recommendedName>
</protein>
<evidence type="ECO:0008006" key="4">
    <source>
        <dbReference type="Google" id="ProtNLM"/>
    </source>
</evidence>
<proteinExistence type="predicted"/>
<keyword evidence="1" id="KW-0812">Transmembrane</keyword>
<keyword evidence="1" id="KW-0472">Membrane</keyword>
<feature type="transmembrane region" description="Helical" evidence="1">
    <location>
        <begin position="127"/>
        <end position="148"/>
    </location>
</feature>
<dbReference type="EMBL" id="JAOYOD010000001">
    <property type="protein sequence ID" value="MCV9386986.1"/>
    <property type="molecule type" value="Genomic_DNA"/>
</dbReference>
<comment type="caution">
    <text evidence="2">The sequence shown here is derived from an EMBL/GenBank/DDBJ whole genome shotgun (WGS) entry which is preliminary data.</text>
</comment>
<evidence type="ECO:0000256" key="1">
    <source>
        <dbReference type="SAM" id="Phobius"/>
    </source>
</evidence>
<accession>A0ABT3CTS5</accession>
<reference evidence="2 3" key="1">
    <citation type="submission" date="2022-10" db="EMBL/GenBank/DDBJ databases">
        <title>Comparative genomics and taxonomic characterization of three novel marine species of genus Reichenbachiella exhibiting antioxidant and polysaccharide degradation activities.</title>
        <authorList>
            <person name="Muhammad N."/>
            <person name="Lee Y.-J."/>
            <person name="Ko J."/>
            <person name="Kim S.-G."/>
        </authorList>
    </citation>
    <scope>NUCLEOTIDE SEQUENCE [LARGE SCALE GENOMIC DNA]</scope>
    <source>
        <strain evidence="2 3">ABR2-5</strain>
    </source>
</reference>
<dbReference type="Proteomes" id="UP001300692">
    <property type="component" value="Unassembled WGS sequence"/>
</dbReference>
<organism evidence="2 3">
    <name type="scientific">Reichenbachiella ulvae</name>
    <dbReference type="NCBI Taxonomy" id="2980104"/>
    <lineage>
        <taxon>Bacteria</taxon>
        <taxon>Pseudomonadati</taxon>
        <taxon>Bacteroidota</taxon>
        <taxon>Cytophagia</taxon>
        <taxon>Cytophagales</taxon>
        <taxon>Reichenbachiellaceae</taxon>
        <taxon>Reichenbachiella</taxon>
    </lineage>
</organism>
<evidence type="ECO:0000313" key="3">
    <source>
        <dbReference type="Proteomes" id="UP001300692"/>
    </source>
</evidence>
<sequence>MKKSIEFDISLNQAQFFRLTKDYFTNLGFDLKDQTASSINFKRGSTLLNFFTMNPLAWKSTIDISINDNFVTAKFNISTIGQTVTDRENQFWVELIENYHQGIQEGKELSNQTQSDLNDTKSNTYGIIKAAVIGAIAVGVPAMLIAYFTGYDTIALVGVGAGATGGITSKLNRKAL</sequence>
<keyword evidence="3" id="KW-1185">Reference proteome</keyword>